<feature type="compositionally biased region" description="Low complexity" evidence="2">
    <location>
        <begin position="860"/>
        <end position="874"/>
    </location>
</feature>
<dbReference type="Proteomes" id="UP000092666">
    <property type="component" value="Unassembled WGS sequence"/>
</dbReference>
<feature type="compositionally biased region" description="Polar residues" evidence="2">
    <location>
        <begin position="975"/>
        <end position="992"/>
    </location>
</feature>
<feature type="region of interest" description="Disordered" evidence="2">
    <location>
        <begin position="99"/>
        <end position="198"/>
    </location>
</feature>
<protein>
    <submittedName>
        <fullName evidence="5">Uncharacterized protein</fullName>
    </submittedName>
</protein>
<sequence length="999" mass="108279">MSRQSSTTSHDPHQYRQRRQQHSDRPAPSSPLSHAPGTTSVDESSRRVGIISSPPRASAQPSSSSSSRSRHLPVPPASIYSPIPVHLALTTQSLSHLSLREGGAGGDHRPSSSSASSSVVRLASPAEARLKAGSRRVLSTAPSSTSVSEDEGEDGNRNTGRNGDNDTGPSSPITVDVQQARSWLDMGEERRDKGKRKMVESEGIAARLPPEILMHIFRLLPDTKDLLSALLVNRTWCLYTFSLLWHKPHLPDVKTLASLIRVISNPRSSLPYAQAVRRLHLSQLHPTITDDLILGLSACTRVERLTLTGAANLSPDVIMSAVMCMPQLQAADFSGVMAVDDDVVEELATRCSKLQAINISECRLVGDKGVLALAKHSKLLRRAKFQQCYRITDKSLIPLVQSCRLLLELDLQDVLTITNAVVHSIFLHLTYLRDLRLNGCTQLTEDCIPHLPELSSMSDDQVVQHAKSVGLDISDISLLRPTSDISENLRSVDFAGCVELGDKAIENLIVNAPKLRSLTLTKCSLLTDAALESIEKLSKHLHYLHVGHVRLITDRGVTSLAKSCTRLRYVDLACCELLTDASISELGANMPKLARVGLVKVVNLTDDAIYSLVERYSALERVHLSYCDNLTVKAITFMLNRLVHLKHLSLTGVSAFKKPELQKYCRTPPSNFNEHQRAAFCVFSGHKVDELRRYLNEAYLCSSLESDDESTRRGSSSSNSSIAIPGGGSLPSPAQAQAQASAGYIFRRGSAPALRDRDHHYQNGLALAAPGLPSTVFAAPTPNFLSPTLEFPSRSPTTGRTVPRNSSIDTGLSGAGANAGHGVSSNGQEGGARGESGTGGGVGLGIGVPSRLRESQAVPTSASGMNSRSGSTSSPHDDRWRRFSSLQRDREWERDRDREREERERPNGPRNVSHPGSGSGSGSGSGPRYAGNQDSRRTVLPPRSSRVDAGNSNRGSGGHSDSFVNGETLPGSFAWNWNWNTRLGGTTSPNSRRNADLDR</sequence>
<dbReference type="InterPro" id="IPR006553">
    <property type="entry name" value="Leu-rich_rpt_Cys-con_subtyp"/>
</dbReference>
<dbReference type="InterPro" id="IPR057207">
    <property type="entry name" value="FBXL15_LRR"/>
</dbReference>
<dbReference type="STRING" id="1296120.A0A1B9GQ29"/>
<evidence type="ECO:0000313" key="5">
    <source>
        <dbReference type="EMBL" id="OCF33098.1"/>
    </source>
</evidence>
<dbReference type="PANTHER" id="PTHR13382">
    <property type="entry name" value="MITOCHONDRIAL ATP SYNTHASE COUPLING FACTOR B"/>
    <property type="match status" value="1"/>
</dbReference>
<feature type="region of interest" description="Disordered" evidence="2">
    <location>
        <begin position="706"/>
        <end position="736"/>
    </location>
</feature>
<feature type="compositionally biased region" description="Low complexity" evidence="2">
    <location>
        <begin position="713"/>
        <end position="724"/>
    </location>
</feature>
<evidence type="ECO:0000313" key="6">
    <source>
        <dbReference type="Proteomes" id="UP000092666"/>
    </source>
</evidence>
<dbReference type="Gene3D" id="3.80.10.10">
    <property type="entry name" value="Ribonuclease Inhibitor"/>
    <property type="match status" value="2"/>
</dbReference>
<feature type="compositionally biased region" description="Gly residues" evidence="2">
    <location>
        <begin position="828"/>
        <end position="846"/>
    </location>
</feature>
<dbReference type="InterPro" id="IPR032675">
    <property type="entry name" value="LRR_dom_sf"/>
</dbReference>
<dbReference type="Pfam" id="PF25372">
    <property type="entry name" value="DUF7885"/>
    <property type="match status" value="1"/>
</dbReference>
<dbReference type="Pfam" id="PF12937">
    <property type="entry name" value="F-box-like"/>
    <property type="match status" value="1"/>
</dbReference>
<evidence type="ECO:0000256" key="1">
    <source>
        <dbReference type="ARBA" id="ARBA00022786"/>
    </source>
</evidence>
<dbReference type="PANTHER" id="PTHR13382:SF67">
    <property type="entry name" value="SCF E3 UBIQUITIN LIGASE COMPLEX F-BOX PROTEIN POF2"/>
    <property type="match status" value="1"/>
</dbReference>
<dbReference type="InterPro" id="IPR001810">
    <property type="entry name" value="F-box_dom"/>
</dbReference>
<feature type="domain" description="F-box" evidence="3">
    <location>
        <begin position="206"/>
        <end position="250"/>
    </location>
</feature>
<feature type="compositionally biased region" description="Basic and acidic residues" evidence="2">
    <location>
        <begin position="187"/>
        <end position="198"/>
    </location>
</feature>
<dbReference type="GO" id="GO:0005737">
    <property type="term" value="C:cytoplasm"/>
    <property type="evidence" value="ECO:0007669"/>
    <property type="project" value="TreeGrafter"/>
</dbReference>
<keyword evidence="6" id="KW-1185">Reference proteome</keyword>
<feature type="compositionally biased region" description="Polar residues" evidence="2">
    <location>
        <begin position="169"/>
        <end position="181"/>
    </location>
</feature>
<dbReference type="SUPFAM" id="SSF81383">
    <property type="entry name" value="F-box domain"/>
    <property type="match status" value="1"/>
</dbReference>
<feature type="domain" description="F-box/LRR-repeat protein 15-like leucin rich repeat" evidence="4">
    <location>
        <begin position="487"/>
        <end position="648"/>
    </location>
</feature>
<dbReference type="SUPFAM" id="SSF52047">
    <property type="entry name" value="RNI-like"/>
    <property type="match status" value="1"/>
</dbReference>
<feature type="compositionally biased region" description="Low complexity" evidence="2">
    <location>
        <begin position="52"/>
        <end position="67"/>
    </location>
</feature>
<dbReference type="AlphaFoldDB" id="A0A1B9GQ29"/>
<feature type="compositionally biased region" description="Low complexity" evidence="2">
    <location>
        <begin position="157"/>
        <end position="168"/>
    </location>
</feature>
<accession>A0A1B9GQ29</accession>
<organism evidence="5 6">
    <name type="scientific">Kwoniella heveanensis BCC8398</name>
    <dbReference type="NCBI Taxonomy" id="1296120"/>
    <lineage>
        <taxon>Eukaryota</taxon>
        <taxon>Fungi</taxon>
        <taxon>Dikarya</taxon>
        <taxon>Basidiomycota</taxon>
        <taxon>Agaricomycotina</taxon>
        <taxon>Tremellomycetes</taxon>
        <taxon>Tremellales</taxon>
        <taxon>Cryptococcaceae</taxon>
        <taxon>Kwoniella</taxon>
    </lineage>
</organism>
<proteinExistence type="predicted"/>
<feature type="region of interest" description="Disordered" evidence="2">
    <location>
        <begin position="788"/>
        <end position="999"/>
    </location>
</feature>
<evidence type="ECO:0000256" key="2">
    <source>
        <dbReference type="SAM" id="MobiDB-lite"/>
    </source>
</evidence>
<feature type="compositionally biased region" description="Basic and acidic residues" evidence="2">
    <location>
        <begin position="875"/>
        <end position="907"/>
    </location>
</feature>
<reference evidence="5 6" key="1">
    <citation type="submission" date="2013-07" db="EMBL/GenBank/DDBJ databases">
        <title>The Genome Sequence of Cryptococcus heveanensis BCC8398.</title>
        <authorList>
            <consortium name="The Broad Institute Genome Sequencing Platform"/>
            <person name="Cuomo C."/>
            <person name="Litvintseva A."/>
            <person name="Chen Y."/>
            <person name="Heitman J."/>
            <person name="Sun S."/>
            <person name="Springer D."/>
            <person name="Dromer F."/>
            <person name="Young S.K."/>
            <person name="Zeng Q."/>
            <person name="Gargeya S."/>
            <person name="Fitzgerald M."/>
            <person name="Abouelleil A."/>
            <person name="Alvarado L."/>
            <person name="Berlin A.M."/>
            <person name="Chapman S.B."/>
            <person name="Dewar J."/>
            <person name="Goldberg J."/>
            <person name="Griggs A."/>
            <person name="Gujja S."/>
            <person name="Hansen M."/>
            <person name="Howarth C."/>
            <person name="Imamovic A."/>
            <person name="Larimer J."/>
            <person name="McCowan C."/>
            <person name="Murphy C."/>
            <person name="Pearson M."/>
            <person name="Priest M."/>
            <person name="Roberts A."/>
            <person name="Saif S."/>
            <person name="Shea T."/>
            <person name="Sykes S."/>
            <person name="Wortman J."/>
            <person name="Nusbaum C."/>
            <person name="Birren B."/>
        </authorList>
    </citation>
    <scope>NUCLEOTIDE SEQUENCE [LARGE SCALE GENOMIC DNA]</scope>
    <source>
        <strain evidence="5 6">BCC8398</strain>
    </source>
</reference>
<dbReference type="InterPro" id="IPR036047">
    <property type="entry name" value="F-box-like_dom_sf"/>
</dbReference>
<feature type="compositionally biased region" description="Polar residues" evidence="2">
    <location>
        <begin position="794"/>
        <end position="810"/>
    </location>
</feature>
<name>A0A1B9GQ29_9TREE</name>
<dbReference type="CDD" id="cd09917">
    <property type="entry name" value="F-box_SF"/>
    <property type="match status" value="1"/>
</dbReference>
<feature type="compositionally biased region" description="Polar residues" evidence="2">
    <location>
        <begin position="30"/>
        <end position="42"/>
    </location>
</feature>
<feature type="region of interest" description="Disordered" evidence="2">
    <location>
        <begin position="1"/>
        <end position="75"/>
    </location>
</feature>
<evidence type="ECO:0000259" key="4">
    <source>
        <dbReference type="Pfam" id="PF25372"/>
    </source>
</evidence>
<feature type="compositionally biased region" description="Low complexity" evidence="2">
    <location>
        <begin position="111"/>
        <end position="125"/>
    </location>
</feature>
<evidence type="ECO:0000259" key="3">
    <source>
        <dbReference type="Pfam" id="PF12937"/>
    </source>
</evidence>
<dbReference type="OrthoDB" id="10257471at2759"/>
<dbReference type="InterPro" id="IPR050648">
    <property type="entry name" value="F-box_LRR-repeat"/>
</dbReference>
<dbReference type="EMBL" id="KV700127">
    <property type="protein sequence ID" value="OCF33098.1"/>
    <property type="molecule type" value="Genomic_DNA"/>
</dbReference>
<gene>
    <name evidence="5" type="ORF">I316_05143</name>
</gene>
<keyword evidence="1" id="KW-0833">Ubl conjugation pathway</keyword>
<reference evidence="6" key="2">
    <citation type="submission" date="2013-12" db="EMBL/GenBank/DDBJ databases">
        <title>Evolution of pathogenesis and genome organization in the Tremellales.</title>
        <authorList>
            <person name="Cuomo C."/>
            <person name="Litvintseva A."/>
            <person name="Heitman J."/>
            <person name="Chen Y."/>
            <person name="Sun S."/>
            <person name="Springer D."/>
            <person name="Dromer F."/>
            <person name="Young S."/>
            <person name="Zeng Q."/>
            <person name="Chapman S."/>
            <person name="Gujja S."/>
            <person name="Saif S."/>
            <person name="Birren B."/>
        </authorList>
    </citation>
    <scope>NUCLEOTIDE SEQUENCE [LARGE SCALE GENOMIC DNA]</scope>
    <source>
        <strain evidence="6">BCC8398</strain>
    </source>
</reference>
<dbReference type="SMART" id="SM00367">
    <property type="entry name" value="LRR_CC"/>
    <property type="match status" value="8"/>
</dbReference>